<evidence type="ECO:0000313" key="6">
    <source>
        <dbReference type="Proteomes" id="UP000682111"/>
    </source>
</evidence>
<dbReference type="Gene3D" id="1.10.10.60">
    <property type="entry name" value="Homeodomain-like"/>
    <property type="match status" value="1"/>
</dbReference>
<keyword evidence="6" id="KW-1185">Reference proteome</keyword>
<accession>A0A919WIU0</accession>
<dbReference type="GO" id="GO:0000976">
    <property type="term" value="F:transcription cis-regulatory region binding"/>
    <property type="evidence" value="ECO:0007669"/>
    <property type="project" value="TreeGrafter"/>
</dbReference>
<keyword evidence="3" id="KW-0804">Transcription</keyword>
<dbReference type="Pfam" id="PF12625">
    <property type="entry name" value="Arabinose_bd"/>
    <property type="match status" value="1"/>
</dbReference>
<feature type="domain" description="HTH araC/xylS-type" evidence="4">
    <location>
        <begin position="233"/>
        <end position="331"/>
    </location>
</feature>
<evidence type="ECO:0000259" key="4">
    <source>
        <dbReference type="PROSITE" id="PS01124"/>
    </source>
</evidence>
<evidence type="ECO:0000313" key="5">
    <source>
        <dbReference type="EMBL" id="GIN62544.1"/>
    </source>
</evidence>
<dbReference type="InterPro" id="IPR009057">
    <property type="entry name" value="Homeodomain-like_sf"/>
</dbReference>
<dbReference type="RefSeq" id="WP_212933822.1">
    <property type="nucleotide sequence ID" value="NZ_BORC01000004.1"/>
</dbReference>
<dbReference type="SMART" id="SM00342">
    <property type="entry name" value="HTH_ARAC"/>
    <property type="match status" value="1"/>
</dbReference>
<dbReference type="SUPFAM" id="SSF46689">
    <property type="entry name" value="Homeodomain-like"/>
    <property type="match status" value="1"/>
</dbReference>
<evidence type="ECO:0000256" key="3">
    <source>
        <dbReference type="ARBA" id="ARBA00023163"/>
    </source>
</evidence>
<dbReference type="Proteomes" id="UP000682111">
    <property type="component" value="Unassembled WGS sequence"/>
</dbReference>
<dbReference type="PANTHER" id="PTHR47894">
    <property type="entry name" value="HTH-TYPE TRANSCRIPTIONAL REGULATOR GADX"/>
    <property type="match status" value="1"/>
</dbReference>
<dbReference type="AlphaFoldDB" id="A0A919WIU0"/>
<organism evidence="5 6">
    <name type="scientific">Robertmurraya siralis</name>
    <dbReference type="NCBI Taxonomy" id="77777"/>
    <lineage>
        <taxon>Bacteria</taxon>
        <taxon>Bacillati</taxon>
        <taxon>Bacillota</taxon>
        <taxon>Bacilli</taxon>
        <taxon>Bacillales</taxon>
        <taxon>Bacillaceae</taxon>
        <taxon>Robertmurraya</taxon>
    </lineage>
</organism>
<dbReference type="PANTHER" id="PTHR47894:SF1">
    <property type="entry name" value="HTH-TYPE TRANSCRIPTIONAL REGULATOR VQSM"/>
    <property type="match status" value="1"/>
</dbReference>
<evidence type="ECO:0000256" key="2">
    <source>
        <dbReference type="ARBA" id="ARBA00023125"/>
    </source>
</evidence>
<keyword evidence="2" id="KW-0238">DNA-binding</keyword>
<comment type="caution">
    <text evidence="5">The sequence shown here is derived from an EMBL/GenBank/DDBJ whole genome shotgun (WGS) entry which is preliminary data.</text>
</comment>
<dbReference type="GO" id="GO:0005829">
    <property type="term" value="C:cytosol"/>
    <property type="evidence" value="ECO:0007669"/>
    <property type="project" value="TreeGrafter"/>
</dbReference>
<evidence type="ECO:0000256" key="1">
    <source>
        <dbReference type="ARBA" id="ARBA00023015"/>
    </source>
</evidence>
<keyword evidence="1" id="KW-0805">Transcription regulation</keyword>
<reference evidence="5" key="1">
    <citation type="submission" date="2021-03" db="EMBL/GenBank/DDBJ databases">
        <title>Antimicrobial resistance genes in bacteria isolated from Japanese honey, and their potential for conferring macrolide and lincosamide resistance in the American foulbrood pathogen Paenibacillus larvae.</title>
        <authorList>
            <person name="Okamoto M."/>
            <person name="Kumagai M."/>
            <person name="Kanamori H."/>
            <person name="Takamatsu D."/>
        </authorList>
    </citation>
    <scope>NUCLEOTIDE SEQUENCE</scope>
    <source>
        <strain evidence="5">J27TS8</strain>
    </source>
</reference>
<name>A0A919WIU0_9BACI</name>
<dbReference type="PROSITE" id="PS01124">
    <property type="entry name" value="HTH_ARAC_FAMILY_2"/>
    <property type="match status" value="1"/>
</dbReference>
<dbReference type="InterPro" id="IPR032687">
    <property type="entry name" value="AraC-type_N"/>
</dbReference>
<protein>
    <submittedName>
        <fullName evidence="5">AraC family transcriptional regulator</fullName>
    </submittedName>
</protein>
<dbReference type="EMBL" id="BORC01000004">
    <property type="protein sequence ID" value="GIN62544.1"/>
    <property type="molecule type" value="Genomic_DNA"/>
</dbReference>
<dbReference type="InterPro" id="IPR018060">
    <property type="entry name" value="HTH_AraC"/>
</dbReference>
<dbReference type="GO" id="GO:0003700">
    <property type="term" value="F:DNA-binding transcription factor activity"/>
    <property type="evidence" value="ECO:0007669"/>
    <property type="project" value="InterPro"/>
</dbReference>
<sequence>MNASSADRIKIAPGFWTSLRGIGVEPIDVARQARLPLTVITEPLVTTVQYYSIWQAYSELVGDIATGIVKLATAFETAQYPPAALATFHARDYREGLNRMARYKQLCPPEYLRIQEQGEQCSIELEWEHAELPGPPVLVGITLAYLLEFGRRGTGHPLKAHSVEFMNPMGNVQALESYFGCHIRMGTGCNRLILNRTDLDRPFTSYNEELLEILTPALDRTLEERQSQHTVSAKVQWILSRCLTRGRIDIQTVASELGMSERTLQRRLTGEGVSFKQLLVKTRWEMAVAYLADPALEIKEVAFLVGYEDPNSFYRAFRSWTGETPANWRDVQEN</sequence>
<dbReference type="Pfam" id="PF12833">
    <property type="entry name" value="HTH_18"/>
    <property type="match status" value="1"/>
</dbReference>
<gene>
    <name evidence="5" type="ORF">J27TS8_25370</name>
</gene>
<proteinExistence type="predicted"/>